<evidence type="ECO:0000313" key="3">
    <source>
        <dbReference type="EMBL" id="BBY95463.1"/>
    </source>
</evidence>
<evidence type="ECO:0000256" key="1">
    <source>
        <dbReference type="ARBA" id="ARBA00005381"/>
    </source>
</evidence>
<dbReference type="EMBL" id="AP022601">
    <property type="protein sequence ID" value="BBY95463.1"/>
    <property type="molecule type" value="Genomic_DNA"/>
</dbReference>
<proteinExistence type="inferred from homology"/>
<keyword evidence="3" id="KW-0560">Oxidoreductase</keyword>
<dbReference type="SMART" id="SM00044">
    <property type="entry name" value="CYCc"/>
    <property type="match status" value="1"/>
</dbReference>
<comment type="similarity">
    <text evidence="1">Belongs to the adenylyl cyclase class-3 family.</text>
</comment>
<dbReference type="SUPFAM" id="SSF53474">
    <property type="entry name" value="alpha/beta-Hydrolases"/>
    <property type="match status" value="1"/>
</dbReference>
<dbReference type="PANTHER" id="PTHR43081:SF19">
    <property type="entry name" value="PH-SENSITIVE ADENYLATE CYCLASE RV1264"/>
    <property type="match status" value="1"/>
</dbReference>
<dbReference type="Pfam" id="PF00211">
    <property type="entry name" value="Guanylate_cyc"/>
    <property type="match status" value="1"/>
</dbReference>
<dbReference type="Gene3D" id="3.40.50.1820">
    <property type="entry name" value="alpha/beta hydrolase"/>
    <property type="match status" value="1"/>
</dbReference>
<dbReference type="PRINTS" id="PR00111">
    <property type="entry name" value="ABHYDROLASE"/>
</dbReference>
<dbReference type="PROSITE" id="PS50125">
    <property type="entry name" value="GUANYLATE_CYCLASE_2"/>
    <property type="match status" value="1"/>
</dbReference>
<dbReference type="GO" id="GO:0004016">
    <property type="term" value="F:adenylate cyclase activity"/>
    <property type="evidence" value="ECO:0007669"/>
    <property type="project" value="UniProtKB-ARBA"/>
</dbReference>
<keyword evidence="4" id="KW-1185">Reference proteome</keyword>
<dbReference type="SUPFAM" id="SSF55073">
    <property type="entry name" value="Nucleotide cyclase"/>
    <property type="match status" value="1"/>
</dbReference>
<keyword evidence="3" id="KW-0575">Peroxidase</keyword>
<dbReference type="InterPro" id="IPR000073">
    <property type="entry name" value="AB_hydrolase_1"/>
</dbReference>
<name>A0A9W4BEG9_9MYCO</name>
<dbReference type="GO" id="GO:0006171">
    <property type="term" value="P:cAMP biosynthetic process"/>
    <property type="evidence" value="ECO:0007669"/>
    <property type="project" value="TreeGrafter"/>
</dbReference>
<organism evidence="3 4">
    <name type="scientific">Mycobacterium gallinarum</name>
    <dbReference type="NCBI Taxonomy" id="39689"/>
    <lineage>
        <taxon>Bacteria</taxon>
        <taxon>Bacillati</taxon>
        <taxon>Actinomycetota</taxon>
        <taxon>Actinomycetes</taxon>
        <taxon>Mycobacteriales</taxon>
        <taxon>Mycobacteriaceae</taxon>
        <taxon>Mycobacterium</taxon>
    </lineage>
</organism>
<evidence type="ECO:0000259" key="2">
    <source>
        <dbReference type="PROSITE" id="PS50125"/>
    </source>
</evidence>
<dbReference type="Pfam" id="PF00561">
    <property type="entry name" value="Abhydrolase_1"/>
    <property type="match status" value="1"/>
</dbReference>
<dbReference type="KEGG" id="mgau:MGALJ_51320"/>
<gene>
    <name evidence="3" type="primary">lipJ_2</name>
    <name evidence="3" type="ORF">MGALJ_51320</name>
</gene>
<reference evidence="3 4" key="1">
    <citation type="journal article" date="2019" name="Emerg. Microbes Infect.">
        <title>Comprehensive subspecies identification of 175 nontuberculous mycobacteria species based on 7547 genomic profiles.</title>
        <authorList>
            <person name="Matsumoto Y."/>
            <person name="Kinjo T."/>
            <person name="Motooka D."/>
            <person name="Nabeya D."/>
            <person name="Jung N."/>
            <person name="Uechi K."/>
            <person name="Horii T."/>
            <person name="Iida T."/>
            <person name="Fujita J."/>
            <person name="Nakamura S."/>
        </authorList>
    </citation>
    <scope>NUCLEOTIDE SEQUENCE [LARGE SCALE GENOMIC DNA]</scope>
    <source>
        <strain evidence="3 4">JCM 6399</strain>
    </source>
</reference>
<dbReference type="InterPro" id="IPR029787">
    <property type="entry name" value="Nucleotide_cyclase"/>
</dbReference>
<dbReference type="CDD" id="cd07302">
    <property type="entry name" value="CHD"/>
    <property type="match status" value="1"/>
</dbReference>
<dbReference type="GO" id="GO:0004601">
    <property type="term" value="F:peroxidase activity"/>
    <property type="evidence" value="ECO:0007669"/>
    <property type="project" value="UniProtKB-KW"/>
</dbReference>
<dbReference type="GO" id="GO:0035556">
    <property type="term" value="P:intracellular signal transduction"/>
    <property type="evidence" value="ECO:0007669"/>
    <property type="project" value="InterPro"/>
</dbReference>
<dbReference type="AlphaFoldDB" id="A0A9W4BEG9"/>
<dbReference type="InterPro" id="IPR001054">
    <property type="entry name" value="A/G_cyclase"/>
</dbReference>
<sequence>MGGVPETLYAQDNGVHFAYQVLGDNGPDLLLVPSPNFPIDLVWDDAAVAGHLHRLASFSRLILTDLLGIGSSDSAPADNPSMQVWTDGLVSVLDAVGSERASVFSMTESGLSVMLLAATHPQRIRSLVLSSPYANFLRTTGQSFGLPESELARFNEAFGRNVGTGALVDVLAPSWTNDAAKRRWWGRNERLAGGPGDWVRAFDLFARTDVRPLLGSIQAPTLVVRRRGDRHVRDGHAQDIVGRIPDARLVEFDGEDSVWFAGDADSLLDEVETFLTGQRGAPPSNRVLATVLFTDIVGSTRRAAQLGDEAWTKVLAAHDRVVDRSVASWRGEVVKFTGDGALATFDGPARAIECGCAIRDAVEDLGLEVRVGLHTGEVEKSDGDIHGIAVHVAARIMALAGPGEVFVSGVIPPLVLGSRLRFTDRGEHQLKGVPGMWRAFAVD</sequence>
<protein>
    <submittedName>
        <fullName evidence="3">Lignin peroxidase LipJ</fullName>
    </submittedName>
</protein>
<dbReference type="RefSeq" id="WP_163734624.1">
    <property type="nucleotide sequence ID" value="NZ_AP022601.1"/>
</dbReference>
<dbReference type="InterPro" id="IPR050697">
    <property type="entry name" value="Adenylyl/Guanylyl_Cyclase_3/4"/>
</dbReference>
<accession>A0A9W4BEG9</accession>
<dbReference type="PANTHER" id="PTHR43081">
    <property type="entry name" value="ADENYLATE CYCLASE, TERMINAL-DIFFERENTIATION SPECIFIC-RELATED"/>
    <property type="match status" value="1"/>
</dbReference>
<dbReference type="Proteomes" id="UP000465785">
    <property type="component" value="Chromosome"/>
</dbReference>
<feature type="domain" description="Guanylate cyclase" evidence="2">
    <location>
        <begin position="290"/>
        <end position="397"/>
    </location>
</feature>
<dbReference type="Gene3D" id="3.30.70.1230">
    <property type="entry name" value="Nucleotide cyclase"/>
    <property type="match status" value="1"/>
</dbReference>
<evidence type="ECO:0000313" key="4">
    <source>
        <dbReference type="Proteomes" id="UP000465785"/>
    </source>
</evidence>
<dbReference type="InterPro" id="IPR029058">
    <property type="entry name" value="AB_hydrolase_fold"/>
</dbReference>